<evidence type="ECO:0000313" key="3">
    <source>
        <dbReference type="Proteomes" id="UP000289260"/>
    </source>
</evidence>
<dbReference type="KEGG" id="ltr:EVS81_13040"/>
<dbReference type="RefSeq" id="WP_130110752.1">
    <property type="nucleotide sequence ID" value="NZ_CP035806.1"/>
</dbReference>
<keyword evidence="1" id="KW-0472">Membrane</keyword>
<evidence type="ECO:0000256" key="1">
    <source>
        <dbReference type="SAM" id="Phobius"/>
    </source>
</evidence>
<organism evidence="2 3">
    <name type="scientific">Leucobacter triazinivorans</name>
    <dbReference type="NCBI Taxonomy" id="1784719"/>
    <lineage>
        <taxon>Bacteria</taxon>
        <taxon>Bacillati</taxon>
        <taxon>Actinomycetota</taxon>
        <taxon>Actinomycetes</taxon>
        <taxon>Micrococcales</taxon>
        <taxon>Microbacteriaceae</taxon>
        <taxon>Leucobacter</taxon>
    </lineage>
</organism>
<reference evidence="2 3" key="1">
    <citation type="submission" date="2019-02" db="EMBL/GenBank/DDBJ databases">
        <authorList>
            <person name="Sun L."/>
            <person name="Pan D."/>
            <person name="Wu X."/>
        </authorList>
    </citation>
    <scope>NUCLEOTIDE SEQUENCE [LARGE SCALE GENOMIC DNA]</scope>
    <source>
        <strain evidence="2 3">JW-1</strain>
    </source>
</reference>
<keyword evidence="3" id="KW-1185">Reference proteome</keyword>
<name>A0A4P6KGK7_9MICO</name>
<dbReference type="AlphaFoldDB" id="A0A4P6KGK7"/>
<gene>
    <name evidence="2" type="ORF">EVS81_13040</name>
</gene>
<feature type="transmembrane region" description="Helical" evidence="1">
    <location>
        <begin position="32"/>
        <end position="51"/>
    </location>
</feature>
<evidence type="ECO:0000313" key="2">
    <source>
        <dbReference type="EMBL" id="QBE49635.1"/>
    </source>
</evidence>
<accession>A0A4P6KGK7</accession>
<keyword evidence="1" id="KW-1133">Transmembrane helix</keyword>
<keyword evidence="1" id="KW-0812">Transmembrane</keyword>
<feature type="transmembrane region" description="Helical" evidence="1">
    <location>
        <begin position="63"/>
        <end position="83"/>
    </location>
</feature>
<dbReference type="OrthoDB" id="9873393at2"/>
<dbReference type="EMBL" id="CP035806">
    <property type="protein sequence ID" value="QBE49635.1"/>
    <property type="molecule type" value="Genomic_DNA"/>
</dbReference>
<sequence length="264" mass="28931">MNGSRLSRSLDKTKLLYEKSVAVASRILRHPLQASVALLLIAVSLEVAQYWPEVVPGGHVLSIVIRNLAYALLAAVVFGWLVVEVPKRTRERRTYSDYEIHLQTLAGLGPIALVPYRHYVRGPGVDFDSWDANELAEAAKVIASQDPAFFGPERTGLMSHYILAATKTQQTLAPLVSFMSEDVAHAVLSFPNDWRLDALQMAYTDNGTIDPVRDAHLVSSLLAGSRSIYAAMKASSPDFLEGASFSVVLRDGTEVPITDPELSR</sequence>
<proteinExistence type="predicted"/>
<dbReference type="Proteomes" id="UP000289260">
    <property type="component" value="Chromosome"/>
</dbReference>
<protein>
    <submittedName>
        <fullName evidence="2">Uncharacterized protein</fullName>
    </submittedName>
</protein>